<dbReference type="PROSITE" id="PS00211">
    <property type="entry name" value="ABC_TRANSPORTER_1"/>
    <property type="match status" value="1"/>
</dbReference>
<keyword evidence="3" id="KW-0547">Nucleotide-binding</keyword>
<dbReference type="InterPro" id="IPR013563">
    <property type="entry name" value="Oligopep_ABC_C"/>
</dbReference>
<evidence type="ECO:0000256" key="4">
    <source>
        <dbReference type="ARBA" id="ARBA00022840"/>
    </source>
</evidence>
<comment type="caution">
    <text evidence="6">The sequence shown here is derived from an EMBL/GenBank/DDBJ whole genome shotgun (WGS) entry which is preliminary data.</text>
</comment>
<organism evidence="6 7">
    <name type="scientific">Candidatus Oscillibacter excrementigallinarum</name>
    <dbReference type="NCBI Taxonomy" id="2838716"/>
    <lineage>
        <taxon>Bacteria</taxon>
        <taxon>Bacillati</taxon>
        <taxon>Bacillota</taxon>
        <taxon>Clostridia</taxon>
        <taxon>Eubacteriales</taxon>
        <taxon>Oscillospiraceae</taxon>
        <taxon>Oscillibacter</taxon>
    </lineage>
</organism>
<dbReference type="InterPro" id="IPR017871">
    <property type="entry name" value="ABC_transporter-like_CS"/>
</dbReference>
<dbReference type="PANTHER" id="PTHR43776:SF7">
    <property type="entry name" value="D,D-DIPEPTIDE TRANSPORT ATP-BINDING PROTEIN DDPF-RELATED"/>
    <property type="match status" value="1"/>
</dbReference>
<evidence type="ECO:0000256" key="2">
    <source>
        <dbReference type="ARBA" id="ARBA00022448"/>
    </source>
</evidence>
<dbReference type="InterPro" id="IPR003593">
    <property type="entry name" value="AAA+_ATPase"/>
</dbReference>
<dbReference type="FunFam" id="3.40.50.300:FF:000016">
    <property type="entry name" value="Oligopeptide ABC transporter ATP-binding component"/>
    <property type="match status" value="1"/>
</dbReference>
<dbReference type="SUPFAM" id="SSF52540">
    <property type="entry name" value="P-loop containing nucleoside triphosphate hydrolases"/>
    <property type="match status" value="1"/>
</dbReference>
<dbReference type="GO" id="GO:0055085">
    <property type="term" value="P:transmembrane transport"/>
    <property type="evidence" value="ECO:0007669"/>
    <property type="project" value="UniProtKB-ARBA"/>
</dbReference>
<dbReference type="GO" id="GO:0016887">
    <property type="term" value="F:ATP hydrolysis activity"/>
    <property type="evidence" value="ECO:0007669"/>
    <property type="project" value="InterPro"/>
</dbReference>
<dbReference type="Proteomes" id="UP000823824">
    <property type="component" value="Unassembled WGS sequence"/>
</dbReference>
<protein>
    <submittedName>
        <fullName evidence="6">Dipeptide ABC transporter ATP-binding protein</fullName>
    </submittedName>
</protein>
<comment type="similarity">
    <text evidence="1">Belongs to the ABC transporter superfamily.</text>
</comment>
<dbReference type="PANTHER" id="PTHR43776">
    <property type="entry name" value="TRANSPORT ATP-BINDING PROTEIN"/>
    <property type="match status" value="1"/>
</dbReference>
<dbReference type="CDD" id="cd03257">
    <property type="entry name" value="ABC_NikE_OppD_transporters"/>
    <property type="match status" value="1"/>
</dbReference>
<dbReference type="GO" id="GO:0015833">
    <property type="term" value="P:peptide transport"/>
    <property type="evidence" value="ECO:0007669"/>
    <property type="project" value="InterPro"/>
</dbReference>
<dbReference type="PROSITE" id="PS50893">
    <property type="entry name" value="ABC_TRANSPORTER_2"/>
    <property type="match status" value="1"/>
</dbReference>
<evidence type="ECO:0000313" key="7">
    <source>
        <dbReference type="Proteomes" id="UP000823824"/>
    </source>
</evidence>
<name>A0A9D2LH65_9FIRM</name>
<dbReference type="InterPro" id="IPR027417">
    <property type="entry name" value="P-loop_NTPase"/>
</dbReference>
<keyword evidence="2" id="KW-0813">Transport</keyword>
<dbReference type="Pfam" id="PF00005">
    <property type="entry name" value="ABC_tran"/>
    <property type="match status" value="1"/>
</dbReference>
<evidence type="ECO:0000256" key="1">
    <source>
        <dbReference type="ARBA" id="ARBA00005417"/>
    </source>
</evidence>
<accession>A0A9D2LH65</accession>
<feature type="domain" description="ABC transporter" evidence="5">
    <location>
        <begin position="10"/>
        <end position="260"/>
    </location>
</feature>
<evidence type="ECO:0000256" key="3">
    <source>
        <dbReference type="ARBA" id="ARBA00022741"/>
    </source>
</evidence>
<dbReference type="EMBL" id="DWZJ01000006">
    <property type="protein sequence ID" value="HJB12211.1"/>
    <property type="molecule type" value="Genomic_DNA"/>
</dbReference>
<evidence type="ECO:0000313" key="6">
    <source>
        <dbReference type="EMBL" id="HJB12211.1"/>
    </source>
</evidence>
<evidence type="ECO:0000259" key="5">
    <source>
        <dbReference type="PROSITE" id="PS50893"/>
    </source>
</evidence>
<dbReference type="NCBIfam" id="NF008453">
    <property type="entry name" value="PRK11308.1"/>
    <property type="match status" value="1"/>
</dbReference>
<dbReference type="SMART" id="SM00382">
    <property type="entry name" value="AAA"/>
    <property type="match status" value="1"/>
</dbReference>
<dbReference type="AlphaFoldDB" id="A0A9D2LH65"/>
<dbReference type="GO" id="GO:0005524">
    <property type="term" value="F:ATP binding"/>
    <property type="evidence" value="ECO:0007669"/>
    <property type="project" value="UniProtKB-KW"/>
</dbReference>
<sequence length="333" mass="37804">MTQSDPRVLLDVEDVCKWFPIKGWPFGPKRYVQAVNHVSFHLYEGETLGLVGESGCGKTTLARTVLRLIEPTQGSIQFDDVDLMAQSKRQLRAMRKDMQIVFQDPYSSLHPRMTVRQIIEEPMRIRGLYTEPGAREARVKELLQMVGLNETHMDRYPHEFSGGQRQRIVIARALATQPKLIICDEPVSALDVSVRAQILNLLQDLQQQLGLTYLFISHDLSVVEHICDRVAIMYLGQMVELGSNEAIFRHPLHPYTKALLSAAPRVGQFGRRDRIILEGDIPSPADPPSGCRFRTRCPYAAECCAQEPKWVEAEPGHFIFCHRFQELDMAAPA</sequence>
<proteinExistence type="inferred from homology"/>
<reference evidence="6" key="2">
    <citation type="submission" date="2021-04" db="EMBL/GenBank/DDBJ databases">
        <authorList>
            <person name="Gilroy R."/>
        </authorList>
    </citation>
    <scope>NUCLEOTIDE SEQUENCE</scope>
    <source>
        <strain evidence="6">ChiBcec18-1249</strain>
    </source>
</reference>
<reference evidence="6" key="1">
    <citation type="journal article" date="2021" name="PeerJ">
        <title>Extensive microbial diversity within the chicken gut microbiome revealed by metagenomics and culture.</title>
        <authorList>
            <person name="Gilroy R."/>
            <person name="Ravi A."/>
            <person name="Getino M."/>
            <person name="Pursley I."/>
            <person name="Horton D.L."/>
            <person name="Alikhan N.F."/>
            <person name="Baker D."/>
            <person name="Gharbi K."/>
            <person name="Hall N."/>
            <person name="Watson M."/>
            <person name="Adriaenssens E.M."/>
            <person name="Foster-Nyarko E."/>
            <person name="Jarju S."/>
            <person name="Secka A."/>
            <person name="Antonio M."/>
            <person name="Oren A."/>
            <person name="Chaudhuri R.R."/>
            <person name="La Ragione R."/>
            <person name="Hildebrand F."/>
            <person name="Pallen M.J."/>
        </authorList>
    </citation>
    <scope>NUCLEOTIDE SEQUENCE</scope>
    <source>
        <strain evidence="6">ChiBcec18-1249</strain>
    </source>
</reference>
<dbReference type="Gene3D" id="3.40.50.300">
    <property type="entry name" value="P-loop containing nucleotide triphosphate hydrolases"/>
    <property type="match status" value="1"/>
</dbReference>
<dbReference type="NCBIfam" id="TIGR01727">
    <property type="entry name" value="oligo_HPY"/>
    <property type="match status" value="1"/>
</dbReference>
<keyword evidence="4 6" id="KW-0067">ATP-binding</keyword>
<dbReference type="InterPro" id="IPR003439">
    <property type="entry name" value="ABC_transporter-like_ATP-bd"/>
</dbReference>
<dbReference type="InterPro" id="IPR050319">
    <property type="entry name" value="ABC_transp_ATP-bind"/>
</dbReference>
<dbReference type="Pfam" id="PF08352">
    <property type="entry name" value="oligo_HPY"/>
    <property type="match status" value="1"/>
</dbReference>
<gene>
    <name evidence="6" type="ORF">H9787_00705</name>
</gene>